<feature type="region of interest" description="Disordered" evidence="7">
    <location>
        <begin position="1"/>
        <end position="21"/>
    </location>
</feature>
<feature type="domain" description="Aminotransferase class I/classII large" evidence="8">
    <location>
        <begin position="101"/>
        <end position="257"/>
    </location>
</feature>
<dbReference type="STRING" id="260084.SAMN02927928_1168"/>
<evidence type="ECO:0000313" key="10">
    <source>
        <dbReference type="Proteomes" id="UP000199150"/>
    </source>
</evidence>
<evidence type="ECO:0000256" key="4">
    <source>
        <dbReference type="ARBA" id="ARBA00023102"/>
    </source>
</evidence>
<keyword evidence="6" id="KW-0963">Cytoplasm</keyword>
<dbReference type="SUPFAM" id="SSF53383">
    <property type="entry name" value="PLP-dependent transferases"/>
    <property type="match status" value="1"/>
</dbReference>
<dbReference type="PANTHER" id="PTHR23133">
    <property type="entry name" value="IMIDAZOLEGLYCEROL-PHOSPHATE DEHYDRATASE HIS7"/>
    <property type="match status" value="1"/>
</dbReference>
<evidence type="ECO:0000256" key="1">
    <source>
        <dbReference type="ARBA" id="ARBA00005047"/>
    </source>
</evidence>
<dbReference type="InterPro" id="IPR020565">
    <property type="entry name" value="ImidazoleglycerP_deHydtase_CS"/>
</dbReference>
<dbReference type="InterPro" id="IPR038494">
    <property type="entry name" value="IGPD_sf"/>
</dbReference>
<dbReference type="UniPathway" id="UPA00031">
    <property type="reaction ID" value="UER00011"/>
</dbReference>
<sequence>MFNSPFSSLNASGSGLESLPPSLEPLRERMADYYGVEAHQLMVTRGASHGMEILMRRLRVHGHEFLWAGADHYLEDLCGVYNLTIRKPPENGPYAKGGGFCLVHNPRQTDGKAWDITAARALAVDLFPTLLVIDESYFDACTATSMVELATVEPNVVVLKSLSYLFGMAGARVGALIANTKTLQGLLKFCEPHPLPTPSVRAAEAALSPSRALTLQSRVDLIRTEQARVREALSRSKQLESFDLNDGPFMLLRPKALLQTQTALKRLGLSPQVTPTGLLLALGDVATNNRILRALDVAPADKAPRVGEILRDTKETKISVQVNLDQPKPVKVHTGVGFFDHMLDQVATHGGFSLQLACEGDLEIDAHHTVEDCMLAFGQALKIALGDRVGMARFGFVLPMDETEAKVSIDLGGRPFCVFKGEFQSTHIGDYQTEMTAHAFRSLSETLGASIHVEVSGGNDHHKTEACFKALGRALRQATRIEGDALPSTKGMLA</sequence>
<comment type="subcellular location">
    <subcellularLocation>
        <location evidence="6">Cytoplasm</location>
    </subcellularLocation>
</comment>
<comment type="catalytic activity">
    <reaction evidence="6">
        <text>D-erythro-1-(imidazol-4-yl)glycerol 3-phosphate = 3-(imidazol-4-yl)-2-oxopropyl phosphate + H2O</text>
        <dbReference type="Rhea" id="RHEA:11040"/>
        <dbReference type="ChEBI" id="CHEBI:15377"/>
        <dbReference type="ChEBI" id="CHEBI:57766"/>
        <dbReference type="ChEBI" id="CHEBI:58278"/>
        <dbReference type="EC" id="4.2.1.19"/>
    </reaction>
</comment>
<dbReference type="EC" id="4.2.1.19" evidence="6"/>
<dbReference type="GO" id="GO:0030170">
    <property type="term" value="F:pyridoxal phosphate binding"/>
    <property type="evidence" value="ECO:0007669"/>
    <property type="project" value="InterPro"/>
</dbReference>
<dbReference type="InterPro" id="IPR004839">
    <property type="entry name" value="Aminotransferase_I/II_large"/>
</dbReference>
<dbReference type="InterPro" id="IPR020568">
    <property type="entry name" value="Ribosomal_Su5_D2-typ_SF"/>
</dbReference>
<accession>A0A1G4QF18</accession>
<dbReference type="AlphaFoldDB" id="A0A1G4QF18"/>
<dbReference type="InterPro" id="IPR015422">
    <property type="entry name" value="PyrdxlP-dep_Trfase_small"/>
</dbReference>
<dbReference type="Gene3D" id="3.40.640.10">
    <property type="entry name" value="Type I PLP-dependent aspartate aminotransferase-like (Major domain)"/>
    <property type="match status" value="1"/>
</dbReference>
<keyword evidence="4 6" id="KW-0368">Histidine biosynthesis</keyword>
<evidence type="ECO:0000259" key="8">
    <source>
        <dbReference type="Pfam" id="PF00155"/>
    </source>
</evidence>
<dbReference type="FunFam" id="3.30.230.40:FF:000003">
    <property type="entry name" value="Imidazoleglycerol-phosphate dehydratase HisB"/>
    <property type="match status" value="1"/>
</dbReference>
<feature type="compositionally biased region" description="Polar residues" evidence="7">
    <location>
        <begin position="1"/>
        <end position="11"/>
    </location>
</feature>
<dbReference type="PANTHER" id="PTHR23133:SF2">
    <property type="entry name" value="IMIDAZOLEGLYCEROL-PHOSPHATE DEHYDRATASE"/>
    <property type="match status" value="1"/>
</dbReference>
<dbReference type="Pfam" id="PF00475">
    <property type="entry name" value="IGPD"/>
    <property type="match status" value="1"/>
</dbReference>
<dbReference type="FunFam" id="3.30.230.40:FF:000001">
    <property type="entry name" value="Imidazoleglycerol-phosphate dehydratase HisB"/>
    <property type="match status" value="1"/>
</dbReference>
<evidence type="ECO:0000256" key="5">
    <source>
        <dbReference type="ARBA" id="ARBA00023239"/>
    </source>
</evidence>
<dbReference type="RefSeq" id="WP_090644756.1">
    <property type="nucleotide sequence ID" value="NZ_CBCRYE010000001.1"/>
</dbReference>
<dbReference type="PROSITE" id="PS00955">
    <property type="entry name" value="IGP_DEHYDRATASE_2"/>
    <property type="match status" value="1"/>
</dbReference>
<dbReference type="GO" id="GO:0005737">
    <property type="term" value="C:cytoplasm"/>
    <property type="evidence" value="ECO:0007669"/>
    <property type="project" value="UniProtKB-SubCell"/>
</dbReference>
<dbReference type="InterPro" id="IPR015421">
    <property type="entry name" value="PyrdxlP-dep_Trfase_major"/>
</dbReference>
<dbReference type="HAMAP" id="MF_00076">
    <property type="entry name" value="HisB"/>
    <property type="match status" value="1"/>
</dbReference>
<protein>
    <recommendedName>
        <fullName evidence="2 6">Imidazoleglycerol-phosphate dehydratase</fullName>
        <shortName evidence="6">IGPD</shortName>
        <ecNumber evidence="6">4.2.1.19</ecNumber>
    </recommendedName>
</protein>
<gene>
    <name evidence="6" type="primary">hisB</name>
    <name evidence="9" type="ORF">SAMN02927928_1168</name>
</gene>
<dbReference type="SUPFAM" id="SSF54211">
    <property type="entry name" value="Ribosomal protein S5 domain 2-like"/>
    <property type="match status" value="2"/>
</dbReference>
<dbReference type="Gene3D" id="3.30.230.40">
    <property type="entry name" value="Imidazole glycerol phosphate dehydratase, domain 1"/>
    <property type="match status" value="2"/>
</dbReference>
<dbReference type="GO" id="GO:0000105">
    <property type="term" value="P:L-histidine biosynthetic process"/>
    <property type="evidence" value="ECO:0007669"/>
    <property type="project" value="UniProtKB-UniRule"/>
</dbReference>
<evidence type="ECO:0000256" key="3">
    <source>
        <dbReference type="ARBA" id="ARBA00022605"/>
    </source>
</evidence>
<evidence type="ECO:0000256" key="7">
    <source>
        <dbReference type="SAM" id="MobiDB-lite"/>
    </source>
</evidence>
<keyword evidence="10" id="KW-1185">Reference proteome</keyword>
<evidence type="ECO:0000256" key="6">
    <source>
        <dbReference type="HAMAP-Rule" id="MF_00076"/>
    </source>
</evidence>
<dbReference type="Gene3D" id="3.90.1150.10">
    <property type="entry name" value="Aspartate Aminotransferase, domain 1"/>
    <property type="match status" value="1"/>
</dbReference>
<dbReference type="EMBL" id="FMTS01000001">
    <property type="protein sequence ID" value="SCW43025.1"/>
    <property type="molecule type" value="Genomic_DNA"/>
</dbReference>
<dbReference type="GO" id="GO:0004424">
    <property type="term" value="F:imidazoleglycerol-phosphate dehydratase activity"/>
    <property type="evidence" value="ECO:0007669"/>
    <property type="project" value="UniProtKB-UniRule"/>
</dbReference>
<evidence type="ECO:0000313" key="9">
    <source>
        <dbReference type="EMBL" id="SCW43025.1"/>
    </source>
</evidence>
<feature type="compositionally biased region" description="Low complexity" evidence="7">
    <location>
        <begin position="12"/>
        <end position="21"/>
    </location>
</feature>
<dbReference type="Proteomes" id="UP000199150">
    <property type="component" value="Unassembled WGS sequence"/>
</dbReference>
<proteinExistence type="inferred from homology"/>
<evidence type="ECO:0000256" key="2">
    <source>
        <dbReference type="ARBA" id="ARBA00016664"/>
    </source>
</evidence>
<reference evidence="10" key="1">
    <citation type="submission" date="2016-10" db="EMBL/GenBank/DDBJ databases">
        <authorList>
            <person name="Varghese N."/>
            <person name="Submissions S."/>
        </authorList>
    </citation>
    <scope>NUCLEOTIDE SEQUENCE [LARGE SCALE GENOMIC DNA]</scope>
    <source>
        <strain evidence="10">CGMCC 1.3431</strain>
    </source>
</reference>
<dbReference type="OrthoDB" id="9813612at2"/>
<name>A0A1G4QF18_9CAUL</name>
<keyword evidence="3 6" id="KW-0028">Amino-acid biosynthesis</keyword>
<dbReference type="InterPro" id="IPR015424">
    <property type="entry name" value="PyrdxlP-dep_Trfase"/>
</dbReference>
<dbReference type="CDD" id="cd07914">
    <property type="entry name" value="IGPD"/>
    <property type="match status" value="1"/>
</dbReference>
<dbReference type="Pfam" id="PF00155">
    <property type="entry name" value="Aminotran_1_2"/>
    <property type="match status" value="1"/>
</dbReference>
<dbReference type="NCBIfam" id="NF002111">
    <property type="entry name" value="PRK00951.2-1"/>
    <property type="match status" value="1"/>
</dbReference>
<comment type="similarity">
    <text evidence="6">Belongs to the imidazoleglycerol-phosphate dehydratase family.</text>
</comment>
<keyword evidence="5 6" id="KW-0456">Lyase</keyword>
<dbReference type="InterPro" id="IPR000807">
    <property type="entry name" value="ImidazoleglycerolP_deHydtase"/>
</dbReference>
<comment type="pathway">
    <text evidence="1 6">Amino-acid biosynthesis; L-histidine biosynthesis; L-histidine from 5-phospho-alpha-D-ribose 1-diphosphate: step 6/9.</text>
</comment>
<organism evidence="9 10">
    <name type="scientific">Asticcacaulis taihuensis</name>
    <dbReference type="NCBI Taxonomy" id="260084"/>
    <lineage>
        <taxon>Bacteria</taxon>
        <taxon>Pseudomonadati</taxon>
        <taxon>Pseudomonadota</taxon>
        <taxon>Alphaproteobacteria</taxon>
        <taxon>Caulobacterales</taxon>
        <taxon>Caulobacteraceae</taxon>
        <taxon>Asticcacaulis</taxon>
    </lineage>
</organism>